<dbReference type="Gene3D" id="3.40.30.10">
    <property type="entry name" value="Glutaredoxin"/>
    <property type="match status" value="1"/>
</dbReference>
<evidence type="ECO:0000256" key="6">
    <source>
        <dbReference type="ARBA" id="ARBA00023157"/>
    </source>
</evidence>
<keyword evidence="7" id="KW-0676">Redox-active center</keyword>
<dbReference type="PANTHER" id="PTHR42801">
    <property type="entry name" value="THIOREDOXIN-DEPENDENT PEROXIDE REDUCTASE"/>
    <property type="match status" value="1"/>
</dbReference>
<evidence type="ECO:0000313" key="14">
    <source>
        <dbReference type="EMBL" id="WEF50302.1"/>
    </source>
</evidence>
<dbReference type="SUPFAM" id="SSF52833">
    <property type="entry name" value="Thioredoxin-like"/>
    <property type="match status" value="1"/>
</dbReference>
<dbReference type="InterPro" id="IPR036249">
    <property type="entry name" value="Thioredoxin-like_sf"/>
</dbReference>
<evidence type="ECO:0000256" key="10">
    <source>
        <dbReference type="ARBA" id="ARBA00042639"/>
    </source>
</evidence>
<dbReference type="EC" id="1.11.1.24" evidence="2"/>
<dbReference type="Proteomes" id="UP001213907">
    <property type="component" value="Chromosome"/>
</dbReference>
<organism evidence="14 15">
    <name type="scientific">Afipia carboxydohydrogena</name>
    <name type="common">Pseudomonas carboxydohydrogena</name>
    <dbReference type="NCBI Taxonomy" id="290"/>
    <lineage>
        <taxon>Bacteria</taxon>
        <taxon>Pseudomonadati</taxon>
        <taxon>Pseudomonadota</taxon>
        <taxon>Alphaproteobacteria</taxon>
        <taxon>Hyphomicrobiales</taxon>
        <taxon>Nitrobacteraceae</taxon>
        <taxon>Afipia</taxon>
    </lineage>
</organism>
<evidence type="ECO:0000256" key="8">
    <source>
        <dbReference type="ARBA" id="ARBA00032824"/>
    </source>
</evidence>
<evidence type="ECO:0000256" key="4">
    <source>
        <dbReference type="ARBA" id="ARBA00022862"/>
    </source>
</evidence>
<dbReference type="InterPro" id="IPR013766">
    <property type="entry name" value="Thioredoxin_domain"/>
</dbReference>
<keyword evidence="3 14" id="KW-0575">Peroxidase</keyword>
<comment type="function">
    <text evidence="1">Thiol-specific peroxidase that catalyzes the reduction of hydrogen peroxide and organic hydroperoxides to water and alcohols, respectively. Plays a role in cell protection against oxidative stress by detoxifying peroxides and as sensor of hydrogen peroxide-mediated signaling events.</text>
</comment>
<name>A0ABY8BK14_AFICR</name>
<dbReference type="Pfam" id="PF00578">
    <property type="entry name" value="AhpC-TSA"/>
    <property type="match status" value="1"/>
</dbReference>
<protein>
    <recommendedName>
        <fullName evidence="2">thioredoxin-dependent peroxiredoxin</fullName>
        <ecNumber evidence="2">1.11.1.24</ecNumber>
    </recommendedName>
    <alternativeName>
        <fullName evidence="8">Thioredoxin peroxidase</fullName>
    </alternativeName>
    <alternativeName>
        <fullName evidence="10">Thioredoxin-dependent peroxiredoxin Bcp</fullName>
    </alternativeName>
</protein>
<dbReference type="InterPro" id="IPR000866">
    <property type="entry name" value="AhpC/TSA"/>
</dbReference>
<comment type="similarity">
    <text evidence="9">Belongs to the peroxiredoxin family. BCP/PrxQ subfamily.</text>
</comment>
<evidence type="ECO:0000256" key="5">
    <source>
        <dbReference type="ARBA" id="ARBA00023002"/>
    </source>
</evidence>
<evidence type="ECO:0000256" key="11">
    <source>
        <dbReference type="ARBA" id="ARBA00049091"/>
    </source>
</evidence>
<evidence type="ECO:0000256" key="7">
    <source>
        <dbReference type="ARBA" id="ARBA00023284"/>
    </source>
</evidence>
<evidence type="ECO:0000256" key="2">
    <source>
        <dbReference type="ARBA" id="ARBA00013017"/>
    </source>
</evidence>
<evidence type="ECO:0000256" key="1">
    <source>
        <dbReference type="ARBA" id="ARBA00003330"/>
    </source>
</evidence>
<evidence type="ECO:0000259" key="13">
    <source>
        <dbReference type="PROSITE" id="PS51352"/>
    </source>
</evidence>
<feature type="region of interest" description="Disordered" evidence="12">
    <location>
        <begin position="1"/>
        <end position="30"/>
    </location>
</feature>
<keyword evidence="5 14" id="KW-0560">Oxidoreductase</keyword>
<feature type="domain" description="Thioredoxin" evidence="13">
    <location>
        <begin position="88"/>
        <end position="241"/>
    </location>
</feature>
<gene>
    <name evidence="14" type="primary">bcp</name>
    <name evidence="14" type="ORF">AFIC_001834</name>
</gene>
<evidence type="ECO:0000256" key="12">
    <source>
        <dbReference type="SAM" id="MobiDB-lite"/>
    </source>
</evidence>
<feature type="compositionally biased region" description="Low complexity" evidence="12">
    <location>
        <begin position="73"/>
        <end position="87"/>
    </location>
</feature>
<dbReference type="GO" id="GO:0140824">
    <property type="term" value="F:thioredoxin-dependent peroxiredoxin activity"/>
    <property type="evidence" value="ECO:0007669"/>
    <property type="project" value="UniProtKB-EC"/>
</dbReference>
<comment type="catalytic activity">
    <reaction evidence="11">
        <text>a hydroperoxide + [thioredoxin]-dithiol = an alcohol + [thioredoxin]-disulfide + H2O</text>
        <dbReference type="Rhea" id="RHEA:62620"/>
        <dbReference type="Rhea" id="RHEA-COMP:10698"/>
        <dbReference type="Rhea" id="RHEA-COMP:10700"/>
        <dbReference type="ChEBI" id="CHEBI:15377"/>
        <dbReference type="ChEBI" id="CHEBI:29950"/>
        <dbReference type="ChEBI" id="CHEBI:30879"/>
        <dbReference type="ChEBI" id="CHEBI:35924"/>
        <dbReference type="ChEBI" id="CHEBI:50058"/>
        <dbReference type="EC" id="1.11.1.24"/>
    </reaction>
</comment>
<dbReference type="CDD" id="cd03017">
    <property type="entry name" value="PRX_BCP"/>
    <property type="match status" value="1"/>
</dbReference>
<evidence type="ECO:0000256" key="3">
    <source>
        <dbReference type="ARBA" id="ARBA00022559"/>
    </source>
</evidence>
<dbReference type="NCBIfam" id="NF006960">
    <property type="entry name" value="PRK09437.1"/>
    <property type="match status" value="1"/>
</dbReference>
<dbReference type="EMBL" id="CP113162">
    <property type="protein sequence ID" value="WEF50302.1"/>
    <property type="molecule type" value="Genomic_DNA"/>
</dbReference>
<sequence length="241" mass="26010">MNQGLANAQQAIPAGPFLPQRQAEPIDGLKATKGRRMTKKTNKKTSKKTVRKAATKAVTKAVTKAAAAKKSRTTASTGPATTGPAHTLNEGMAAPAFRLSRDDGGNVSLKDFAGHNLVLYFYPRANTPGCTLEAADFTRLSPRFEALDTAILGVSADSQAALQRFRKKHDLNIALASDETLAMLKAYGVWGKKTFMGRTFDGILRTTVWIGPKGRIARIWRNVKVPGHAEAVFDAIREAFS</sequence>
<reference evidence="14 15" key="1">
    <citation type="submission" date="2022-11" db="EMBL/GenBank/DDBJ databases">
        <authorList>
            <person name="Siebert D."/>
            <person name="Busche T."/>
            <person name="Saydam E."/>
            <person name="Kalinowski J."/>
            <person name="Ruckert C."/>
            <person name="Blombach B."/>
        </authorList>
    </citation>
    <scope>NUCLEOTIDE SEQUENCE [LARGE SCALE GENOMIC DNA]</scope>
    <source>
        <strain evidence="14 15">DSM 1083</strain>
    </source>
</reference>
<dbReference type="InterPro" id="IPR050924">
    <property type="entry name" value="Peroxiredoxin_BCP/PrxQ"/>
</dbReference>
<feature type="compositionally biased region" description="Polar residues" evidence="12">
    <location>
        <begin position="1"/>
        <end position="10"/>
    </location>
</feature>
<dbReference type="PANTHER" id="PTHR42801:SF4">
    <property type="entry name" value="AHPC_TSA FAMILY PROTEIN"/>
    <property type="match status" value="1"/>
</dbReference>
<accession>A0ABY8BK14</accession>
<feature type="region of interest" description="Disordered" evidence="12">
    <location>
        <begin position="64"/>
        <end position="88"/>
    </location>
</feature>
<dbReference type="PROSITE" id="PS51352">
    <property type="entry name" value="THIOREDOXIN_2"/>
    <property type="match status" value="1"/>
</dbReference>
<evidence type="ECO:0000256" key="9">
    <source>
        <dbReference type="ARBA" id="ARBA00038489"/>
    </source>
</evidence>
<keyword evidence="6" id="KW-1015">Disulfide bond</keyword>
<keyword evidence="4" id="KW-0049">Antioxidant</keyword>
<keyword evidence="15" id="KW-1185">Reference proteome</keyword>
<evidence type="ECO:0000313" key="15">
    <source>
        <dbReference type="Proteomes" id="UP001213907"/>
    </source>
</evidence>
<proteinExistence type="inferred from homology"/>